<organism evidence="1 2">
    <name type="scientific">Halteria grandinella</name>
    <dbReference type="NCBI Taxonomy" id="5974"/>
    <lineage>
        <taxon>Eukaryota</taxon>
        <taxon>Sar</taxon>
        <taxon>Alveolata</taxon>
        <taxon>Ciliophora</taxon>
        <taxon>Intramacronucleata</taxon>
        <taxon>Spirotrichea</taxon>
        <taxon>Stichotrichia</taxon>
        <taxon>Sporadotrichida</taxon>
        <taxon>Halteriidae</taxon>
        <taxon>Halteria</taxon>
    </lineage>
</organism>
<sequence length="159" mass="18579">MQFTKEVFYQPHLNSIQLRNVIKLFRMLIIKQDQLNLHCAACSKLLPKTWENLQESNLILVFHQMALIFLLRCAKYQVLALFAEYSRASGRVPCYHSQQMIVFLSVSFKLSYIQSLYTRALILILLDCLASRRMGFRDRVTTRGKRLCQLTGHAFIMST</sequence>
<reference evidence="1" key="1">
    <citation type="submission" date="2019-06" db="EMBL/GenBank/DDBJ databases">
        <authorList>
            <person name="Zheng W."/>
        </authorList>
    </citation>
    <scope>NUCLEOTIDE SEQUENCE</scope>
    <source>
        <strain evidence="1">QDHG01</strain>
    </source>
</reference>
<evidence type="ECO:0000313" key="2">
    <source>
        <dbReference type="Proteomes" id="UP000785679"/>
    </source>
</evidence>
<comment type="caution">
    <text evidence="1">The sequence shown here is derived from an EMBL/GenBank/DDBJ whole genome shotgun (WGS) entry which is preliminary data.</text>
</comment>
<proteinExistence type="predicted"/>
<gene>
    <name evidence="1" type="ORF">FGO68_gene16710</name>
</gene>
<accession>A0A8J8NV20</accession>
<dbReference type="EMBL" id="RRYP01006819">
    <property type="protein sequence ID" value="TNV80940.1"/>
    <property type="molecule type" value="Genomic_DNA"/>
</dbReference>
<name>A0A8J8NV20_HALGN</name>
<dbReference type="Proteomes" id="UP000785679">
    <property type="component" value="Unassembled WGS sequence"/>
</dbReference>
<protein>
    <submittedName>
        <fullName evidence="1">Uncharacterized protein</fullName>
    </submittedName>
</protein>
<evidence type="ECO:0000313" key="1">
    <source>
        <dbReference type="EMBL" id="TNV80940.1"/>
    </source>
</evidence>
<keyword evidence="2" id="KW-1185">Reference proteome</keyword>
<dbReference type="AlphaFoldDB" id="A0A8J8NV20"/>